<evidence type="ECO:0000313" key="3">
    <source>
        <dbReference type="Proteomes" id="UP000237000"/>
    </source>
</evidence>
<organism evidence="2 3">
    <name type="scientific">Trema orientale</name>
    <name type="common">Charcoal tree</name>
    <name type="synonym">Celtis orientalis</name>
    <dbReference type="NCBI Taxonomy" id="63057"/>
    <lineage>
        <taxon>Eukaryota</taxon>
        <taxon>Viridiplantae</taxon>
        <taxon>Streptophyta</taxon>
        <taxon>Embryophyta</taxon>
        <taxon>Tracheophyta</taxon>
        <taxon>Spermatophyta</taxon>
        <taxon>Magnoliopsida</taxon>
        <taxon>eudicotyledons</taxon>
        <taxon>Gunneridae</taxon>
        <taxon>Pentapetalae</taxon>
        <taxon>rosids</taxon>
        <taxon>fabids</taxon>
        <taxon>Rosales</taxon>
        <taxon>Cannabaceae</taxon>
        <taxon>Trema</taxon>
    </lineage>
</organism>
<comment type="caution">
    <text evidence="2">The sequence shown here is derived from an EMBL/GenBank/DDBJ whole genome shotgun (WGS) entry which is preliminary data.</text>
</comment>
<proteinExistence type="predicted"/>
<reference evidence="3" key="1">
    <citation type="submission" date="2016-06" db="EMBL/GenBank/DDBJ databases">
        <title>Parallel loss of symbiosis genes in relatives of nitrogen-fixing non-legume Parasponia.</title>
        <authorList>
            <person name="Van Velzen R."/>
            <person name="Holmer R."/>
            <person name="Bu F."/>
            <person name="Rutten L."/>
            <person name="Van Zeijl A."/>
            <person name="Liu W."/>
            <person name="Santuari L."/>
            <person name="Cao Q."/>
            <person name="Sharma T."/>
            <person name="Shen D."/>
            <person name="Roswanjaya Y."/>
            <person name="Wardhani T."/>
            <person name="Kalhor M.S."/>
            <person name="Jansen J."/>
            <person name="Van den Hoogen J."/>
            <person name="Gungor B."/>
            <person name="Hartog M."/>
            <person name="Hontelez J."/>
            <person name="Verver J."/>
            <person name="Yang W.-C."/>
            <person name="Schijlen E."/>
            <person name="Repin R."/>
            <person name="Schilthuizen M."/>
            <person name="Schranz E."/>
            <person name="Heidstra R."/>
            <person name="Miyata K."/>
            <person name="Fedorova E."/>
            <person name="Kohlen W."/>
            <person name="Bisseling T."/>
            <person name="Smit S."/>
            <person name="Geurts R."/>
        </authorList>
    </citation>
    <scope>NUCLEOTIDE SEQUENCE [LARGE SCALE GENOMIC DNA]</scope>
    <source>
        <strain evidence="3">cv. RG33-2</strain>
    </source>
</reference>
<name>A0A2P5BAW9_TREOI</name>
<evidence type="ECO:0000313" key="2">
    <source>
        <dbReference type="EMBL" id="PON45911.1"/>
    </source>
</evidence>
<evidence type="ECO:0000256" key="1">
    <source>
        <dbReference type="SAM" id="MobiDB-lite"/>
    </source>
</evidence>
<protein>
    <submittedName>
        <fullName evidence="2">Uncharacterized protein</fullName>
    </submittedName>
</protein>
<accession>A0A2P5BAW9</accession>
<dbReference type="EMBL" id="JXTC01000564">
    <property type="protein sequence ID" value="PON45911.1"/>
    <property type="molecule type" value="Genomic_DNA"/>
</dbReference>
<sequence>MSELSKKELREKLVRHRIFLTDASPRRAKPYAKVGVDIKQAAHIDLPSSSSSVSSNQLEEDHQEEDEIANNCATLKELVSLVRDQQPLCIELRILNAAFKLKSEIIHLLLPFHSFAGEDPNRHLKEFHVVYLSMKPNGISDKQIKLRTFLFFFLRFLQRSGSTIYVQAQSIHGMI</sequence>
<keyword evidence="3" id="KW-1185">Reference proteome</keyword>
<gene>
    <name evidence="2" type="ORF">TorRG33x02_327500</name>
</gene>
<feature type="region of interest" description="Disordered" evidence="1">
    <location>
        <begin position="47"/>
        <end position="66"/>
    </location>
</feature>
<dbReference type="AlphaFoldDB" id="A0A2P5BAW9"/>
<dbReference type="InParanoid" id="A0A2P5BAW9"/>
<dbReference type="Proteomes" id="UP000237000">
    <property type="component" value="Unassembled WGS sequence"/>
</dbReference>
<dbReference type="OrthoDB" id="1305902at2759"/>